<comment type="caution">
    <text evidence="1">The sequence shown here is derived from an EMBL/GenBank/DDBJ whole genome shotgun (WGS) entry which is preliminary data.</text>
</comment>
<dbReference type="EMBL" id="JBHSTT010000016">
    <property type="protein sequence ID" value="MFC6388673.1"/>
    <property type="molecule type" value="Genomic_DNA"/>
</dbReference>
<proteinExistence type="predicted"/>
<name>A0ABW1WJD1_9HYPH</name>
<evidence type="ECO:0000313" key="2">
    <source>
        <dbReference type="Proteomes" id="UP001596237"/>
    </source>
</evidence>
<dbReference type="RefSeq" id="WP_192283489.1">
    <property type="nucleotide sequence ID" value="NZ_JBHSTT010000016.1"/>
</dbReference>
<keyword evidence="2" id="KW-1185">Reference proteome</keyword>
<protein>
    <submittedName>
        <fullName evidence="1">Uncharacterized protein</fullName>
    </submittedName>
</protein>
<accession>A0ABW1WJD1</accession>
<dbReference type="Proteomes" id="UP001596237">
    <property type="component" value="Unassembled WGS sequence"/>
</dbReference>
<gene>
    <name evidence="1" type="ORF">ACFQDP_04800</name>
</gene>
<sequence>MQDLERAFARAAAAYNANRPHLDQTREVIRTALELLGEAELGPYADFRLRNVQTRYSVFTLGASVSRPVVTGMLIGEEQPFEELEAEALRLLRAGQPYGDEEAARVTTYLYTAVMAFACCYDLWKPGSRKTPGTFFEIFMAALFGLYAPRHRLSKHVNLGDLLGVDVDANAPDDAVDEEAEDASVSTDIVVTSSVSGISAVLPLKITTRERIVQPYAHQRILDAARPGLYRSFLCCMSETQLDKKKRRVNQICVPGTVRLFQRFLSRLDGLYYCDIPARYAWPEFTRQVPVKPLGFVFADVAALLDREA</sequence>
<evidence type="ECO:0000313" key="1">
    <source>
        <dbReference type="EMBL" id="MFC6388673.1"/>
    </source>
</evidence>
<organism evidence="1 2">
    <name type="scientific">Methylorubrum zatmanii</name>
    <dbReference type="NCBI Taxonomy" id="29429"/>
    <lineage>
        <taxon>Bacteria</taxon>
        <taxon>Pseudomonadati</taxon>
        <taxon>Pseudomonadota</taxon>
        <taxon>Alphaproteobacteria</taxon>
        <taxon>Hyphomicrobiales</taxon>
        <taxon>Methylobacteriaceae</taxon>
        <taxon>Methylorubrum</taxon>
    </lineage>
</organism>
<reference evidence="2" key="1">
    <citation type="journal article" date="2019" name="Int. J. Syst. Evol. Microbiol.">
        <title>The Global Catalogue of Microorganisms (GCM) 10K type strain sequencing project: providing services to taxonomists for standard genome sequencing and annotation.</title>
        <authorList>
            <consortium name="The Broad Institute Genomics Platform"/>
            <consortium name="The Broad Institute Genome Sequencing Center for Infectious Disease"/>
            <person name="Wu L."/>
            <person name="Ma J."/>
        </authorList>
    </citation>
    <scope>NUCLEOTIDE SEQUENCE [LARGE SCALE GENOMIC DNA]</scope>
    <source>
        <strain evidence="2">CCUG 36916</strain>
    </source>
</reference>